<reference evidence="3" key="1">
    <citation type="submission" date="2016-11" db="UniProtKB">
        <authorList>
            <consortium name="WormBaseParasite"/>
        </authorList>
    </citation>
    <scope>IDENTIFICATION</scope>
</reference>
<feature type="compositionally biased region" description="Basic and acidic residues" evidence="1">
    <location>
        <begin position="54"/>
        <end position="64"/>
    </location>
</feature>
<evidence type="ECO:0000256" key="1">
    <source>
        <dbReference type="SAM" id="MobiDB-lite"/>
    </source>
</evidence>
<accession>A0A1I7ZG36</accession>
<dbReference type="Proteomes" id="UP000095287">
    <property type="component" value="Unplaced"/>
</dbReference>
<sequence>MCVQTINATKAKFKIRLARCIDFCQTHASQKILTGRKEGKTRSLDQSNVQHSIGRAEDTERGIDKSSATI</sequence>
<evidence type="ECO:0000313" key="3">
    <source>
        <dbReference type="WBParaSite" id="L893_g26053.t1"/>
    </source>
</evidence>
<evidence type="ECO:0000313" key="2">
    <source>
        <dbReference type="Proteomes" id="UP000095287"/>
    </source>
</evidence>
<dbReference type="AlphaFoldDB" id="A0A1I7ZG36"/>
<keyword evidence="2" id="KW-1185">Reference proteome</keyword>
<feature type="region of interest" description="Disordered" evidence="1">
    <location>
        <begin position="35"/>
        <end position="70"/>
    </location>
</feature>
<organism evidence="2 3">
    <name type="scientific">Steinernema glaseri</name>
    <dbReference type="NCBI Taxonomy" id="37863"/>
    <lineage>
        <taxon>Eukaryota</taxon>
        <taxon>Metazoa</taxon>
        <taxon>Ecdysozoa</taxon>
        <taxon>Nematoda</taxon>
        <taxon>Chromadorea</taxon>
        <taxon>Rhabditida</taxon>
        <taxon>Tylenchina</taxon>
        <taxon>Panagrolaimomorpha</taxon>
        <taxon>Strongyloidoidea</taxon>
        <taxon>Steinernematidae</taxon>
        <taxon>Steinernema</taxon>
    </lineage>
</organism>
<dbReference type="WBParaSite" id="L893_g26053.t1">
    <property type="protein sequence ID" value="L893_g26053.t1"/>
    <property type="gene ID" value="L893_g26053"/>
</dbReference>
<name>A0A1I7ZG36_9BILA</name>
<proteinExistence type="predicted"/>
<protein>
    <submittedName>
        <fullName evidence="3">Ovule protein</fullName>
    </submittedName>
</protein>